<evidence type="ECO:0000259" key="4">
    <source>
        <dbReference type="Pfam" id="PF25973"/>
    </source>
</evidence>
<dbReference type="STRING" id="299255.SAMN02745129_1707"/>
<reference evidence="6" key="1">
    <citation type="submission" date="2016-11" db="EMBL/GenBank/DDBJ databases">
        <authorList>
            <person name="Varghese N."/>
            <person name="Submissions S."/>
        </authorList>
    </citation>
    <scope>NUCLEOTIDE SEQUENCE [LARGE SCALE GENOMIC DNA]</scope>
    <source>
        <strain evidence="6">DSM 16917</strain>
    </source>
</reference>
<name>A0A1M5RQG8_9GAMM</name>
<dbReference type="SUPFAM" id="SSF111369">
    <property type="entry name" value="HlyD-like secretion proteins"/>
    <property type="match status" value="1"/>
</dbReference>
<evidence type="ECO:0000256" key="2">
    <source>
        <dbReference type="SAM" id="Coils"/>
    </source>
</evidence>
<keyword evidence="3" id="KW-0732">Signal</keyword>
<dbReference type="OrthoDB" id="266524at2"/>
<dbReference type="PROSITE" id="PS51257">
    <property type="entry name" value="PROKAR_LIPOPROTEIN"/>
    <property type="match status" value="1"/>
</dbReference>
<dbReference type="Gene3D" id="2.40.30.170">
    <property type="match status" value="1"/>
</dbReference>
<dbReference type="InterPro" id="IPR058647">
    <property type="entry name" value="BSH_CzcB-like"/>
</dbReference>
<dbReference type="EMBL" id="FQXG01000002">
    <property type="protein sequence ID" value="SHH28446.1"/>
    <property type="molecule type" value="Genomic_DNA"/>
</dbReference>
<sequence>MIRASLVPLALIAVLAGCQPQATATDQPEASAREVVTQPLTRQPYYPVEHRFVGRIASSATSGVGFELAGVVEQIQVDTGQRVQRGEVMARLDDALLRSEETQLEANLRQVAAQRELVDATIARQQTLQDQGYQSQQQLDELNSQQLELDALRQQLEAGLNANRIRQQKSRLLAPFDGVVSQRQLAPGQVVSPGQPVLTLVPDQQGEARVGVPVRLLSRLSPEQQYQVRLYQQRYPAQLLGRSAEVDATTRTVELRFALPEGTPVVNGDLVYLELEEQVPQSAARVPLEALVSGLRGRWNLMVAAQSEQGYQVERRDITLLHADDHYAYVEGAFDEQEPVIITGLQALSSGQRIRPRSGKE</sequence>
<dbReference type="Gene3D" id="2.40.50.100">
    <property type="match status" value="1"/>
</dbReference>
<accession>A0A1M5RQG8</accession>
<dbReference type="PANTHER" id="PTHR30469:SF11">
    <property type="entry name" value="BLL4320 PROTEIN"/>
    <property type="match status" value="1"/>
</dbReference>
<evidence type="ECO:0000256" key="3">
    <source>
        <dbReference type="SAM" id="SignalP"/>
    </source>
</evidence>
<feature type="coiled-coil region" evidence="2">
    <location>
        <begin position="135"/>
        <end position="162"/>
    </location>
</feature>
<dbReference type="NCBIfam" id="TIGR01730">
    <property type="entry name" value="RND_mfp"/>
    <property type="match status" value="1"/>
</dbReference>
<comment type="similarity">
    <text evidence="1">Belongs to the membrane fusion protein (MFP) (TC 8.A.1) family.</text>
</comment>
<keyword evidence="2" id="KW-0175">Coiled coil</keyword>
<dbReference type="Gene3D" id="1.10.287.470">
    <property type="entry name" value="Helix hairpin bin"/>
    <property type="match status" value="1"/>
</dbReference>
<dbReference type="GO" id="GO:1990281">
    <property type="term" value="C:efflux pump complex"/>
    <property type="evidence" value="ECO:0007669"/>
    <property type="project" value="TreeGrafter"/>
</dbReference>
<keyword evidence="6" id="KW-1185">Reference proteome</keyword>
<dbReference type="AlphaFoldDB" id="A0A1M5RQG8"/>
<feature type="chain" id="PRO_5009913524" evidence="3">
    <location>
        <begin position="25"/>
        <end position="361"/>
    </location>
</feature>
<dbReference type="Pfam" id="PF25973">
    <property type="entry name" value="BSH_CzcB"/>
    <property type="match status" value="1"/>
</dbReference>
<dbReference type="InterPro" id="IPR006143">
    <property type="entry name" value="RND_pump_MFP"/>
</dbReference>
<gene>
    <name evidence="5" type="ORF">SAMN02745129_1707</name>
</gene>
<evidence type="ECO:0000256" key="1">
    <source>
        <dbReference type="ARBA" id="ARBA00009477"/>
    </source>
</evidence>
<dbReference type="GO" id="GO:0015562">
    <property type="term" value="F:efflux transmembrane transporter activity"/>
    <property type="evidence" value="ECO:0007669"/>
    <property type="project" value="TreeGrafter"/>
</dbReference>
<dbReference type="Proteomes" id="UP000184268">
    <property type="component" value="Unassembled WGS sequence"/>
</dbReference>
<feature type="domain" description="CzcB-like barrel-sandwich hybrid" evidence="4">
    <location>
        <begin position="66"/>
        <end position="200"/>
    </location>
</feature>
<organism evidence="5 6">
    <name type="scientific">Ferrimonas marina</name>
    <dbReference type="NCBI Taxonomy" id="299255"/>
    <lineage>
        <taxon>Bacteria</taxon>
        <taxon>Pseudomonadati</taxon>
        <taxon>Pseudomonadota</taxon>
        <taxon>Gammaproteobacteria</taxon>
        <taxon>Alteromonadales</taxon>
        <taxon>Ferrimonadaceae</taxon>
        <taxon>Ferrimonas</taxon>
    </lineage>
</organism>
<proteinExistence type="inferred from homology"/>
<dbReference type="RefSeq" id="WP_067658995.1">
    <property type="nucleotide sequence ID" value="NZ_FQXG01000002.1"/>
</dbReference>
<evidence type="ECO:0000313" key="6">
    <source>
        <dbReference type="Proteomes" id="UP000184268"/>
    </source>
</evidence>
<dbReference type="Gene3D" id="2.40.420.20">
    <property type="match status" value="1"/>
</dbReference>
<dbReference type="PANTHER" id="PTHR30469">
    <property type="entry name" value="MULTIDRUG RESISTANCE PROTEIN MDTA"/>
    <property type="match status" value="1"/>
</dbReference>
<evidence type="ECO:0000313" key="5">
    <source>
        <dbReference type="EMBL" id="SHH28446.1"/>
    </source>
</evidence>
<protein>
    <submittedName>
        <fullName evidence="5">RND family efflux transporter, MFP subunit</fullName>
    </submittedName>
</protein>
<feature type="signal peptide" evidence="3">
    <location>
        <begin position="1"/>
        <end position="24"/>
    </location>
</feature>